<dbReference type="GO" id="GO:0016020">
    <property type="term" value="C:membrane"/>
    <property type="evidence" value="ECO:0007669"/>
    <property type="project" value="TreeGrafter"/>
</dbReference>
<evidence type="ECO:0000259" key="7">
    <source>
        <dbReference type="Pfam" id="PF02838"/>
    </source>
</evidence>
<dbReference type="InterPro" id="IPR025705">
    <property type="entry name" value="Beta_hexosaminidase_sua/sub"/>
</dbReference>
<dbReference type="CDD" id="cd06563">
    <property type="entry name" value="GH20_chitobiase-like"/>
    <property type="match status" value="1"/>
</dbReference>
<dbReference type="AlphaFoldDB" id="A0A381U9Z1"/>
<comment type="catalytic activity">
    <reaction evidence="1">
        <text>Hydrolysis of terminal non-reducing N-acetyl-D-hexosamine residues in N-acetyl-beta-D-hexosaminides.</text>
        <dbReference type="EC" id="3.2.1.52"/>
    </reaction>
</comment>
<evidence type="ECO:0000256" key="5">
    <source>
        <dbReference type="ARBA" id="ARBA00023295"/>
    </source>
</evidence>
<protein>
    <recommendedName>
        <fullName evidence="3">beta-N-acetylhexosaminidase</fullName>
        <ecNumber evidence="3">3.2.1.52</ecNumber>
    </recommendedName>
</protein>
<keyword evidence="4" id="KW-0378">Hydrolase</keyword>
<accession>A0A381U9Z1</accession>
<dbReference type="Gene3D" id="3.20.20.80">
    <property type="entry name" value="Glycosidases"/>
    <property type="match status" value="1"/>
</dbReference>
<evidence type="ECO:0000256" key="1">
    <source>
        <dbReference type="ARBA" id="ARBA00001231"/>
    </source>
</evidence>
<dbReference type="InterPro" id="IPR029018">
    <property type="entry name" value="Hex-like_dom2"/>
</dbReference>
<dbReference type="Pfam" id="PF00728">
    <property type="entry name" value="Glyco_hydro_20"/>
    <property type="match status" value="1"/>
</dbReference>
<dbReference type="InterPro" id="IPR015883">
    <property type="entry name" value="Glyco_hydro_20_cat"/>
</dbReference>
<gene>
    <name evidence="8" type="ORF">METZ01_LOCUS77628</name>
</gene>
<sequence>MNPDIIPRFTANNQLVISLENLNLEHGSFKLCFSLVYSIQSLKGARILKQIGRYYELETKDNELLIDLQTPRTESYNLSCGPEGIFIINSANELIKVKLHELKFDKEIKLNNYEDSQVNKFVPIIPAPRNTNFSDNFININKKKFKFNNSSNKEIIDTLSPYLNSLNIEFGFNEGFPIIFSQDDLKNEEYKLFITEEAITIHSSSYSGKFYALITLVQLIYFYQNKLPICKIEDLPEFSWRGMHLDCSRQFYTIEEIKRLMNYMALFKLNRFHWHLTDNEAWRINLNSYPDLTRNGSYRGYELLIPSLYGSGYHKYGGSYSSVEIRELVDYAKKLNIEIMPEIDLPAHSWALVQVMPSLIDQSSNYKSEDVGNYPNNTINPSLEDTWKFLNNIFDEISKYFPFEIFHVGVDERPKESWEGSPKIHEYMKNNNLNNFDEVQDHYMNKVIKILKKNHKRTAAWNEAALSPHNDIGSSGSAGKIDKSCLIFAWEHPDVVIESTSRGFDTILCPGQKTYFDMAYNNSTSERGICWAATIETRDIHSWRPLNNLTDENKKFVKGVQGQLWSETITNKEYFDQMINPRLATLSEIAWSSYSRRSWPEFRTSLLSSVKLLSTLGWNFHKF</sequence>
<feature type="domain" description="Glycoside hydrolase family 20 catalytic" evidence="6">
    <location>
        <begin position="238"/>
        <end position="593"/>
    </location>
</feature>
<dbReference type="Gene3D" id="3.30.379.10">
    <property type="entry name" value="Chitobiase/beta-hexosaminidase domain 2-like"/>
    <property type="match status" value="1"/>
</dbReference>
<dbReference type="Pfam" id="PF02838">
    <property type="entry name" value="Glyco_hydro_20b"/>
    <property type="match status" value="1"/>
</dbReference>
<dbReference type="GO" id="GO:0005975">
    <property type="term" value="P:carbohydrate metabolic process"/>
    <property type="evidence" value="ECO:0007669"/>
    <property type="project" value="InterPro"/>
</dbReference>
<evidence type="ECO:0000256" key="4">
    <source>
        <dbReference type="ARBA" id="ARBA00022801"/>
    </source>
</evidence>
<dbReference type="EMBL" id="UINC01005986">
    <property type="protein sequence ID" value="SVA24774.1"/>
    <property type="molecule type" value="Genomic_DNA"/>
</dbReference>
<dbReference type="PRINTS" id="PR00738">
    <property type="entry name" value="GLHYDRLASE20"/>
</dbReference>
<evidence type="ECO:0000313" key="8">
    <source>
        <dbReference type="EMBL" id="SVA24774.1"/>
    </source>
</evidence>
<comment type="similarity">
    <text evidence="2">Belongs to the glycosyl hydrolase 20 family.</text>
</comment>
<evidence type="ECO:0000256" key="2">
    <source>
        <dbReference type="ARBA" id="ARBA00006285"/>
    </source>
</evidence>
<proteinExistence type="inferred from homology"/>
<feature type="domain" description="Beta-hexosaminidase bacterial type N-terminal" evidence="7">
    <location>
        <begin position="124"/>
        <end position="234"/>
    </location>
</feature>
<name>A0A381U9Z1_9ZZZZ</name>
<dbReference type="InterPro" id="IPR017853">
    <property type="entry name" value="GH"/>
</dbReference>
<evidence type="ECO:0000256" key="3">
    <source>
        <dbReference type="ARBA" id="ARBA00012663"/>
    </source>
</evidence>
<keyword evidence="5" id="KW-0326">Glycosidase</keyword>
<dbReference type="SUPFAM" id="SSF55545">
    <property type="entry name" value="beta-N-acetylhexosaminidase-like domain"/>
    <property type="match status" value="1"/>
</dbReference>
<dbReference type="PANTHER" id="PTHR22600:SF57">
    <property type="entry name" value="BETA-N-ACETYLHEXOSAMINIDASE"/>
    <property type="match status" value="1"/>
</dbReference>
<dbReference type="GO" id="GO:0030203">
    <property type="term" value="P:glycosaminoglycan metabolic process"/>
    <property type="evidence" value="ECO:0007669"/>
    <property type="project" value="TreeGrafter"/>
</dbReference>
<dbReference type="InterPro" id="IPR015882">
    <property type="entry name" value="HEX_bac_N"/>
</dbReference>
<dbReference type="PANTHER" id="PTHR22600">
    <property type="entry name" value="BETA-HEXOSAMINIDASE"/>
    <property type="match status" value="1"/>
</dbReference>
<organism evidence="8">
    <name type="scientific">marine metagenome</name>
    <dbReference type="NCBI Taxonomy" id="408172"/>
    <lineage>
        <taxon>unclassified sequences</taxon>
        <taxon>metagenomes</taxon>
        <taxon>ecological metagenomes</taxon>
    </lineage>
</organism>
<evidence type="ECO:0000259" key="6">
    <source>
        <dbReference type="Pfam" id="PF00728"/>
    </source>
</evidence>
<dbReference type="EC" id="3.2.1.52" evidence="3"/>
<dbReference type="GO" id="GO:0004563">
    <property type="term" value="F:beta-N-acetylhexosaminidase activity"/>
    <property type="evidence" value="ECO:0007669"/>
    <property type="project" value="UniProtKB-EC"/>
</dbReference>
<dbReference type="SUPFAM" id="SSF51445">
    <property type="entry name" value="(Trans)glycosidases"/>
    <property type="match status" value="1"/>
</dbReference>
<reference evidence="8" key="1">
    <citation type="submission" date="2018-05" db="EMBL/GenBank/DDBJ databases">
        <authorList>
            <person name="Lanie J.A."/>
            <person name="Ng W.-L."/>
            <person name="Kazmierczak K.M."/>
            <person name="Andrzejewski T.M."/>
            <person name="Davidsen T.M."/>
            <person name="Wayne K.J."/>
            <person name="Tettelin H."/>
            <person name="Glass J.I."/>
            <person name="Rusch D."/>
            <person name="Podicherti R."/>
            <person name="Tsui H.-C.T."/>
            <person name="Winkler M.E."/>
        </authorList>
    </citation>
    <scope>NUCLEOTIDE SEQUENCE</scope>
</reference>